<feature type="region of interest" description="Disordered" evidence="1">
    <location>
        <begin position="23"/>
        <end position="65"/>
    </location>
</feature>
<reference evidence="2 3" key="1">
    <citation type="submission" date="2018-03" db="EMBL/GenBank/DDBJ databases">
        <title>Genome sequencing of Melaminivora sp.</title>
        <authorList>
            <person name="Kim S.-J."/>
            <person name="Heo J."/>
            <person name="Ahn J.-H."/>
            <person name="Kwon S.-W."/>
        </authorList>
    </citation>
    <scope>NUCLEOTIDE SEQUENCE [LARGE SCALE GENOMIC DNA]</scope>
    <source>
        <strain evidence="2 3">SC2-9</strain>
    </source>
</reference>
<keyword evidence="3" id="KW-1185">Reference proteome</keyword>
<protein>
    <submittedName>
        <fullName evidence="2">Uncharacterized protein</fullName>
    </submittedName>
</protein>
<evidence type="ECO:0000313" key="2">
    <source>
        <dbReference type="EMBL" id="AVO48474.1"/>
    </source>
</evidence>
<dbReference type="Proteomes" id="UP000237925">
    <property type="component" value="Chromosome"/>
</dbReference>
<sequence>MARAVPSRASIQAAVAKARAVPARAATTAPAAPPTPAVAPAPRAAARNWASKRQEERAPPAARTSIRMPATIAPAFLFAATFADLPAARRACFRRVCRPLCAPLAAAA</sequence>
<dbReference type="AlphaFoldDB" id="A0A2R3Q9X4"/>
<proteinExistence type="predicted"/>
<evidence type="ECO:0000256" key="1">
    <source>
        <dbReference type="SAM" id="MobiDB-lite"/>
    </source>
</evidence>
<organism evidence="2 3">
    <name type="scientific">Melaminivora suipulveris</name>
    <dbReference type="NCBI Taxonomy" id="2109913"/>
    <lineage>
        <taxon>Bacteria</taxon>
        <taxon>Pseudomonadati</taxon>
        <taxon>Pseudomonadota</taxon>
        <taxon>Betaproteobacteria</taxon>
        <taxon>Burkholderiales</taxon>
        <taxon>Comamonadaceae</taxon>
        <taxon>Melaminivora</taxon>
    </lineage>
</organism>
<dbReference type="EMBL" id="CP027667">
    <property type="protein sequence ID" value="AVO48474.1"/>
    <property type="molecule type" value="Genomic_DNA"/>
</dbReference>
<evidence type="ECO:0000313" key="3">
    <source>
        <dbReference type="Proteomes" id="UP000237925"/>
    </source>
</evidence>
<accession>A0A2R3Q9X4</accession>
<name>A0A2R3Q9X4_9BURK</name>
<dbReference type="KEGG" id="mela:C6568_03765"/>
<gene>
    <name evidence="2" type="ORF">C6568_03765</name>
</gene>